<name>A0A8T1WGL0_9STRA</name>
<proteinExistence type="predicted"/>
<evidence type="ECO:0000313" key="2">
    <source>
        <dbReference type="Proteomes" id="UP000694044"/>
    </source>
</evidence>
<keyword evidence="2" id="KW-1185">Reference proteome</keyword>
<protein>
    <submittedName>
        <fullName evidence="1">Uncharacterized protein</fullName>
    </submittedName>
</protein>
<organism evidence="1 2">
    <name type="scientific">Phytophthora pseudosyringae</name>
    <dbReference type="NCBI Taxonomy" id="221518"/>
    <lineage>
        <taxon>Eukaryota</taxon>
        <taxon>Sar</taxon>
        <taxon>Stramenopiles</taxon>
        <taxon>Oomycota</taxon>
        <taxon>Peronosporomycetes</taxon>
        <taxon>Peronosporales</taxon>
        <taxon>Peronosporaceae</taxon>
        <taxon>Phytophthora</taxon>
    </lineage>
</organism>
<gene>
    <name evidence="1" type="ORF">PHYPSEUDO_000743</name>
</gene>
<comment type="caution">
    <text evidence="1">The sequence shown here is derived from an EMBL/GenBank/DDBJ whole genome shotgun (WGS) entry which is preliminary data.</text>
</comment>
<reference evidence="1" key="1">
    <citation type="submission" date="2021-02" db="EMBL/GenBank/DDBJ databases">
        <authorList>
            <person name="Palmer J.M."/>
        </authorList>
    </citation>
    <scope>NUCLEOTIDE SEQUENCE</scope>
    <source>
        <strain evidence="1">SCRP734</strain>
    </source>
</reference>
<sequence length="85" mass="9320">MFACPSITAFPCFAFNVLLQTSEVIDRDPTQAPSSHPQVNALQPLSLRREHGRSGVGLLFERCKVSLTPLFVCPGDRYSNAEGIL</sequence>
<accession>A0A8T1WGL0</accession>
<dbReference type="EMBL" id="JAGDFM010000011">
    <property type="protein sequence ID" value="KAG7392335.1"/>
    <property type="molecule type" value="Genomic_DNA"/>
</dbReference>
<dbReference type="Proteomes" id="UP000694044">
    <property type="component" value="Unassembled WGS sequence"/>
</dbReference>
<evidence type="ECO:0000313" key="1">
    <source>
        <dbReference type="EMBL" id="KAG7392335.1"/>
    </source>
</evidence>
<dbReference type="AlphaFoldDB" id="A0A8T1WGL0"/>